<dbReference type="EMBL" id="ML119052">
    <property type="protein sequence ID" value="ROT41653.1"/>
    <property type="molecule type" value="Genomic_DNA"/>
</dbReference>
<dbReference type="Proteomes" id="UP000272025">
    <property type="component" value="Unassembled WGS sequence"/>
</dbReference>
<feature type="region of interest" description="Disordered" evidence="1">
    <location>
        <begin position="491"/>
        <end position="510"/>
    </location>
</feature>
<evidence type="ECO:0000313" key="2">
    <source>
        <dbReference type="EMBL" id="ROT41653.1"/>
    </source>
</evidence>
<reference evidence="2 3" key="1">
    <citation type="journal article" date="2018" name="Mol. Ecol.">
        <title>The obligate alkalophilic soda-lake fungus Sodiomyces alkalinus has shifted to a protein diet.</title>
        <authorList>
            <person name="Grum-Grzhimaylo A.A."/>
            <person name="Falkoski D.L."/>
            <person name="van den Heuvel J."/>
            <person name="Valero-Jimenez C.A."/>
            <person name="Min B."/>
            <person name="Choi I.G."/>
            <person name="Lipzen A."/>
            <person name="Daum C.G."/>
            <person name="Aanen D.K."/>
            <person name="Tsang A."/>
            <person name="Henrissat B."/>
            <person name="Bilanenko E.N."/>
            <person name="de Vries R.P."/>
            <person name="van Kan J.A.L."/>
            <person name="Grigoriev I.V."/>
            <person name="Debets A.J.M."/>
        </authorList>
    </citation>
    <scope>NUCLEOTIDE SEQUENCE [LARGE SCALE GENOMIC DNA]</scope>
    <source>
        <strain evidence="2 3">F11</strain>
    </source>
</reference>
<protein>
    <submittedName>
        <fullName evidence="2">Uncharacterized protein</fullName>
    </submittedName>
</protein>
<dbReference type="AlphaFoldDB" id="A0A3N2Q4E5"/>
<keyword evidence="3" id="KW-1185">Reference proteome</keyword>
<evidence type="ECO:0000256" key="1">
    <source>
        <dbReference type="SAM" id="MobiDB-lite"/>
    </source>
</evidence>
<name>A0A3N2Q4E5_SODAK</name>
<dbReference type="GeneID" id="39583375"/>
<accession>A0A3N2Q4E5</accession>
<sequence>MFLPRLQKYPDCIVSSSFIAASRITPQNIKYQGTILGTLYLTLCPLPSFLLHISDVVSGFQCIPKLKRIWAISMKPLRFGWSPVQPNPAQQRNCSRHTDVMLDEVDSLQAPIPSPTELTRQADSGLSGYPYLLLPPVFILDFLIPPNAAWRPGLTSDIYNDSPHRLRNSLLPRLLEGEGISRPQNENSDQYWNIVEKSQRSPASPRALPPLHPPPPRVFLPLPVLPPLHAVGRTVVRPSPSSAFCVRCNIAWVIPLMSNGQQALMAGFRGPRSSRTPSWTIRARRPRGAAACCPYPSFFSAPMAYVLIPAFWKGELGSSGKIILQARHPRGSFLAWLNCPASFAWHGLRQQPVVVMKRKPVASYGPVVVGFFVPPIMNLAQREQALNPFLSLIVPGVRLTDSYTPPDEKYESNRGLRGPSNLVGVNRVSTTRLDAVFFSQNTNGLEQNPLSPTPLLFPSPRTNDHTQVRVNSMDTHHPWHHLHQCYARTRIDIPGPDAPNSRMNSPPPCP</sequence>
<dbReference type="RefSeq" id="XP_028469459.1">
    <property type="nucleotide sequence ID" value="XM_028614898.1"/>
</dbReference>
<gene>
    <name evidence="2" type="ORF">SODALDRAFT_377307</name>
</gene>
<proteinExistence type="predicted"/>
<evidence type="ECO:0000313" key="3">
    <source>
        <dbReference type="Proteomes" id="UP000272025"/>
    </source>
</evidence>
<organism evidence="2 3">
    <name type="scientific">Sodiomyces alkalinus (strain CBS 110278 / VKM F-3762 / F11)</name>
    <name type="common">Alkaliphilic filamentous fungus</name>
    <dbReference type="NCBI Taxonomy" id="1314773"/>
    <lineage>
        <taxon>Eukaryota</taxon>
        <taxon>Fungi</taxon>
        <taxon>Dikarya</taxon>
        <taxon>Ascomycota</taxon>
        <taxon>Pezizomycotina</taxon>
        <taxon>Sordariomycetes</taxon>
        <taxon>Hypocreomycetidae</taxon>
        <taxon>Glomerellales</taxon>
        <taxon>Plectosphaerellaceae</taxon>
        <taxon>Sodiomyces</taxon>
    </lineage>
</organism>